<dbReference type="Proteomes" id="UP001596108">
    <property type="component" value="Unassembled WGS sequence"/>
</dbReference>
<dbReference type="InterPro" id="IPR040026">
    <property type="entry name" value="FliD"/>
</dbReference>
<dbReference type="Pfam" id="PF07195">
    <property type="entry name" value="FliD_C"/>
    <property type="match status" value="1"/>
</dbReference>
<keyword evidence="8" id="KW-0966">Cell projection</keyword>
<dbReference type="PANTHER" id="PTHR30288:SF0">
    <property type="entry name" value="FLAGELLAR HOOK-ASSOCIATED PROTEIN 2"/>
    <property type="match status" value="1"/>
</dbReference>
<comment type="subcellular location">
    <subcellularLocation>
        <location evidence="5">Secreted</location>
    </subcellularLocation>
    <subcellularLocation>
        <location evidence="5">Bacterial flagellum</location>
    </subcellularLocation>
</comment>
<keyword evidence="8" id="KW-0282">Flagellum</keyword>
<dbReference type="InterPro" id="IPR010809">
    <property type="entry name" value="FliD_C"/>
</dbReference>
<feature type="domain" description="Flagellar hook-associated protein 2 C-terminal" evidence="7">
    <location>
        <begin position="319"/>
        <end position="595"/>
    </location>
</feature>
<comment type="subunit">
    <text evidence="2 5">Homopentamer.</text>
</comment>
<evidence type="ECO:0000259" key="7">
    <source>
        <dbReference type="Pfam" id="PF07195"/>
    </source>
</evidence>
<evidence type="ECO:0000256" key="1">
    <source>
        <dbReference type="ARBA" id="ARBA00009764"/>
    </source>
</evidence>
<evidence type="ECO:0000259" key="6">
    <source>
        <dbReference type="Pfam" id="PF02465"/>
    </source>
</evidence>
<organism evidence="8 9">
    <name type="scientific">Cohnella yongneupensis</name>
    <dbReference type="NCBI Taxonomy" id="425006"/>
    <lineage>
        <taxon>Bacteria</taxon>
        <taxon>Bacillati</taxon>
        <taxon>Bacillota</taxon>
        <taxon>Bacilli</taxon>
        <taxon>Bacillales</taxon>
        <taxon>Paenibacillaceae</taxon>
        <taxon>Cohnella</taxon>
    </lineage>
</organism>
<evidence type="ECO:0000256" key="3">
    <source>
        <dbReference type="ARBA" id="ARBA00023054"/>
    </source>
</evidence>
<dbReference type="InterPro" id="IPR003481">
    <property type="entry name" value="FliD_N"/>
</dbReference>
<feature type="domain" description="Flagellar hook-associated protein 2 N-terminal" evidence="6">
    <location>
        <begin position="10"/>
        <end position="106"/>
    </location>
</feature>
<sequence>MTMRISGLSSGLDIDSIVKNLMKAQRAPLDKLNQQKTTLEWQREQYRDVNIKMVDFRNNKLFNYGLQGMVSAKQVKTSGNTSAVSAQAGSNAIAGSMSIEVKQLATYSSVVSTSGVGPVDKSKTLDKLNGSSLSYTATGGKVDVTINNKTIQLDETVDTLNSMVAKINADKDMNVTAFIDGTTGKLSLTSKTGGVTPITTGGTLLDDFQLGGLASSSGIGAVTTATDTLATLKAAGKLSYTADGLGKVSFSINGSTIAVNESDTLDTLLGAINSDAGAAVTATIDATTGKLTIKSDGSGSVAVSGDLFAKFNLSGEAVGQNAKVVINGIETERASNTFTENGVTITLNALSAGSATTLNITSDTDKVVDSIKTFINQYNDLLETVNDKVNEERYRKFPPLTSEQKAEMSEDEIKLWEDKAKSGLIRRDPTLSTMVDSMRLASMTDVTIDGVKVNLASLGIETGDWTQRGKLVIKDEAKLRQAIEANPDQVEKFFTQQTTQTNSKLKGLPTNPDNGLFNRLSNTLMTAIEELSSKAGTSKYSISKDTSFIESSWISEQLRSLDTKIDNTNERLDRMEVNYYKQFTAMETAMNRYQSQSSALFGSN</sequence>
<dbReference type="EMBL" id="JBHSNC010000017">
    <property type="protein sequence ID" value="MFC5528958.1"/>
    <property type="molecule type" value="Genomic_DNA"/>
</dbReference>
<comment type="similarity">
    <text evidence="1 5">Belongs to the FliD family.</text>
</comment>
<comment type="function">
    <text evidence="5">Required for morphogenesis and for the elongation of the flagellar filament by facilitating polymerization of the flagellin monomers at the tip of growing filament. Forms a capping structure, which prevents flagellin subunits (transported through the central channel of the flagellum) from leaking out without polymerization at the distal end.</text>
</comment>
<evidence type="ECO:0000313" key="8">
    <source>
        <dbReference type="EMBL" id="MFC5528958.1"/>
    </source>
</evidence>
<keyword evidence="3" id="KW-0175">Coiled coil</keyword>
<dbReference type="RefSeq" id="WP_378110827.1">
    <property type="nucleotide sequence ID" value="NZ_JBHSNC010000017.1"/>
</dbReference>
<keyword evidence="8" id="KW-0969">Cilium</keyword>
<accession>A0ABW0QVV6</accession>
<protein>
    <recommendedName>
        <fullName evidence="5">Flagellar hook-associated protein 2</fullName>
        <shortName evidence="5">HAP2</shortName>
    </recommendedName>
    <alternativeName>
        <fullName evidence="5">Flagellar cap protein</fullName>
    </alternativeName>
</protein>
<dbReference type="PANTHER" id="PTHR30288">
    <property type="entry name" value="FLAGELLAR CAP/ASSEMBLY PROTEIN FLID"/>
    <property type="match status" value="1"/>
</dbReference>
<evidence type="ECO:0000256" key="2">
    <source>
        <dbReference type="ARBA" id="ARBA00011255"/>
    </source>
</evidence>
<keyword evidence="4 5" id="KW-0975">Bacterial flagellum</keyword>
<keyword evidence="5" id="KW-0964">Secreted</keyword>
<evidence type="ECO:0000256" key="4">
    <source>
        <dbReference type="ARBA" id="ARBA00023143"/>
    </source>
</evidence>
<keyword evidence="9" id="KW-1185">Reference proteome</keyword>
<gene>
    <name evidence="8" type="primary">fliD</name>
    <name evidence="8" type="ORF">ACFPQ4_05755</name>
</gene>
<dbReference type="Pfam" id="PF02465">
    <property type="entry name" value="FliD_N"/>
    <property type="match status" value="1"/>
</dbReference>
<comment type="caution">
    <text evidence="8">The sequence shown here is derived from an EMBL/GenBank/DDBJ whole genome shotgun (WGS) entry which is preliminary data.</text>
</comment>
<reference evidence="9" key="1">
    <citation type="journal article" date="2019" name="Int. J. Syst. Evol. Microbiol.">
        <title>The Global Catalogue of Microorganisms (GCM) 10K type strain sequencing project: providing services to taxonomists for standard genome sequencing and annotation.</title>
        <authorList>
            <consortium name="The Broad Institute Genomics Platform"/>
            <consortium name="The Broad Institute Genome Sequencing Center for Infectious Disease"/>
            <person name="Wu L."/>
            <person name="Ma J."/>
        </authorList>
    </citation>
    <scope>NUCLEOTIDE SEQUENCE [LARGE SCALE GENOMIC DNA]</scope>
    <source>
        <strain evidence="9">CGMCC 1.18578</strain>
    </source>
</reference>
<proteinExistence type="inferred from homology"/>
<evidence type="ECO:0000313" key="9">
    <source>
        <dbReference type="Proteomes" id="UP001596108"/>
    </source>
</evidence>
<evidence type="ECO:0000256" key="5">
    <source>
        <dbReference type="RuleBase" id="RU362066"/>
    </source>
</evidence>
<name>A0ABW0QVV6_9BACL</name>